<keyword evidence="2" id="KW-1185">Reference proteome</keyword>
<gene>
    <name evidence="1" type="ORF">SAMN05421770_101328</name>
</gene>
<proteinExistence type="predicted"/>
<name>A0A239D762_9BACT</name>
<organism evidence="1 2">
    <name type="scientific">Granulicella rosea</name>
    <dbReference type="NCBI Taxonomy" id="474952"/>
    <lineage>
        <taxon>Bacteria</taxon>
        <taxon>Pseudomonadati</taxon>
        <taxon>Acidobacteriota</taxon>
        <taxon>Terriglobia</taxon>
        <taxon>Terriglobales</taxon>
        <taxon>Acidobacteriaceae</taxon>
        <taxon>Granulicella</taxon>
    </lineage>
</organism>
<dbReference type="AlphaFoldDB" id="A0A239D762"/>
<dbReference type="Proteomes" id="UP000198356">
    <property type="component" value="Unassembled WGS sequence"/>
</dbReference>
<protein>
    <submittedName>
        <fullName evidence="1">Uncharacterized protein</fullName>
    </submittedName>
</protein>
<evidence type="ECO:0000313" key="1">
    <source>
        <dbReference type="EMBL" id="SNS28215.1"/>
    </source>
</evidence>
<reference evidence="1 2" key="1">
    <citation type="submission" date="2017-06" db="EMBL/GenBank/DDBJ databases">
        <authorList>
            <person name="Kim H.J."/>
            <person name="Triplett B.A."/>
        </authorList>
    </citation>
    <scope>NUCLEOTIDE SEQUENCE [LARGE SCALE GENOMIC DNA]</scope>
    <source>
        <strain evidence="1 2">DSM 18704</strain>
    </source>
</reference>
<evidence type="ECO:0000313" key="2">
    <source>
        <dbReference type="Proteomes" id="UP000198356"/>
    </source>
</evidence>
<accession>A0A239D762</accession>
<dbReference type="EMBL" id="FZOU01000001">
    <property type="protein sequence ID" value="SNS28215.1"/>
    <property type="molecule type" value="Genomic_DNA"/>
</dbReference>
<dbReference type="RefSeq" id="WP_089406636.1">
    <property type="nucleotide sequence ID" value="NZ_FZOU01000001.1"/>
</dbReference>
<sequence length="81" mass="8859">MPTPAKPCNASFSDEVISALIANNDRAQWMTHPCSVCGQHVGARLHLGKWSPEPHWPSVSYAPRAVRAEKRSRVPANQAQG</sequence>
<dbReference type="OrthoDB" id="123290at2"/>